<dbReference type="STRING" id="1249483.LEP1GSC202_1665"/>
<dbReference type="SUPFAM" id="SSF52440">
    <property type="entry name" value="PreATP-grasp domain"/>
    <property type="match status" value="1"/>
</dbReference>
<dbReference type="InterPro" id="IPR011054">
    <property type="entry name" value="Rudment_hybrid_motif"/>
</dbReference>
<evidence type="ECO:0000256" key="4">
    <source>
        <dbReference type="ARBA" id="ARBA00023267"/>
    </source>
</evidence>
<feature type="domain" description="Biotin carboxylation" evidence="7">
    <location>
        <begin position="41"/>
        <end position="485"/>
    </location>
</feature>
<dbReference type="PROSITE" id="PS00867">
    <property type="entry name" value="CPSASE_2"/>
    <property type="match status" value="1"/>
</dbReference>
<dbReference type="FunFam" id="3.40.50.20:FF:000010">
    <property type="entry name" value="Propionyl-CoA carboxylase subunit alpha"/>
    <property type="match status" value="1"/>
</dbReference>
<reference evidence="8 9" key="1">
    <citation type="submission" date="2013-04" db="EMBL/GenBank/DDBJ databases">
        <authorList>
            <person name="Harkins D.M."/>
            <person name="Durkin A.S."/>
            <person name="Brinkac L.M."/>
            <person name="Haft D.H."/>
            <person name="Selengut J.D."/>
            <person name="Sanka R."/>
            <person name="DePew J."/>
            <person name="Purushe J."/>
            <person name="Hartskeerl R.A."/>
            <person name="Ahmed A."/>
            <person name="van der Linden H."/>
            <person name="Goris M.G.A."/>
            <person name="Vinetz J.M."/>
            <person name="Sutton G.G."/>
            <person name="Nierman W.C."/>
            <person name="Fouts D.E."/>
        </authorList>
    </citation>
    <scope>NUCLEOTIDE SEQUENCE [LARGE SCALE GENOMIC DNA]</scope>
    <source>
        <strain evidence="8 9">Sao Paulo</strain>
    </source>
</reference>
<keyword evidence="3 5" id="KW-0067">ATP-binding</keyword>
<evidence type="ECO:0000256" key="3">
    <source>
        <dbReference type="ARBA" id="ARBA00022840"/>
    </source>
</evidence>
<dbReference type="PROSITE" id="PS50975">
    <property type="entry name" value="ATP_GRASP"/>
    <property type="match status" value="1"/>
</dbReference>
<gene>
    <name evidence="8" type="ORF">LEP1GSC202_1665</name>
</gene>
<sequence>MNICFTIKKELMIRYDGQFTSYVSVDLFSPFFSFDPTCMKPIQKILIANRGEIAVRVIRTAKRMGIKTVAVYSDPDANSLFVRSADEAYPLGGTDARSSYLNVDKVIEACLTTGADAVHPGYGFLSENTTFAKKLEQNGIRFIGPKPHSIEAMGDKIGSRVLVAKNGVPVVPGYEGESQEMSVFKTEAAKIGYPIMAKASAGGGGKGMRRIDTPEELEAGILSAKREAMSSFGDDRILLEKYIVNPRHVEFQIFGDTKGNIIHLHERDCSLQRRHQKVVEETPAPNFPSQLKSKMAEAAILAGKSVQYEGAGTVEFILGESGEFYFLEMNTRLQVEHPVTEMTTGLDLVEWQIRVCQGEPLPSLETPAQKGHALEVRIYAEDPKEGFLPSIGKIHHLSFPTREDLRIDSGVVTGSEITMYYDPMIAKLIVWGEDRLTAIQRLMECLSETIVFGPKTNLQFLQKLVSTDEFAKGHVSTHFIADKESELLKENNKEEMKYALAGLFFSHVEVKNPWKAKVN</sequence>
<keyword evidence="1" id="KW-0436">Ligase</keyword>
<feature type="domain" description="ATP-grasp" evidence="6">
    <location>
        <begin position="160"/>
        <end position="357"/>
    </location>
</feature>
<evidence type="ECO:0000259" key="6">
    <source>
        <dbReference type="PROSITE" id="PS50975"/>
    </source>
</evidence>
<dbReference type="Proteomes" id="UP000013996">
    <property type="component" value="Unassembled WGS sequence"/>
</dbReference>
<comment type="caution">
    <text evidence="8">The sequence shown here is derived from an EMBL/GenBank/DDBJ whole genome shotgun (WGS) entry which is preliminary data.</text>
</comment>
<evidence type="ECO:0000256" key="5">
    <source>
        <dbReference type="PROSITE-ProRule" id="PRU00409"/>
    </source>
</evidence>
<evidence type="ECO:0000259" key="7">
    <source>
        <dbReference type="PROSITE" id="PS50979"/>
    </source>
</evidence>
<dbReference type="AlphaFoldDB" id="A0A5E8HE55"/>
<dbReference type="InterPro" id="IPR016185">
    <property type="entry name" value="PreATP-grasp_dom_sf"/>
</dbReference>
<evidence type="ECO:0000256" key="2">
    <source>
        <dbReference type="ARBA" id="ARBA00022741"/>
    </source>
</evidence>
<dbReference type="PANTHER" id="PTHR18866">
    <property type="entry name" value="CARBOXYLASE:PYRUVATE/ACETYL-COA/PROPIONYL-COA CARBOXYLASE"/>
    <property type="match status" value="1"/>
</dbReference>
<keyword evidence="2 5" id="KW-0547">Nucleotide-binding</keyword>
<dbReference type="PANTHER" id="PTHR18866:SF33">
    <property type="entry name" value="METHYLCROTONOYL-COA CARBOXYLASE SUBUNIT ALPHA, MITOCHONDRIAL-RELATED"/>
    <property type="match status" value="1"/>
</dbReference>
<organism evidence="8 9">
    <name type="scientific">Leptospira yanagawae serovar Saopaulo str. Sao Paulo = ATCC 700523</name>
    <dbReference type="NCBI Taxonomy" id="1249483"/>
    <lineage>
        <taxon>Bacteria</taxon>
        <taxon>Pseudomonadati</taxon>
        <taxon>Spirochaetota</taxon>
        <taxon>Spirochaetia</taxon>
        <taxon>Leptospirales</taxon>
        <taxon>Leptospiraceae</taxon>
        <taxon>Leptospira</taxon>
    </lineage>
</organism>
<name>A0A5E8HE55_9LEPT</name>
<dbReference type="SUPFAM" id="SSF51246">
    <property type="entry name" value="Rudiment single hybrid motif"/>
    <property type="match status" value="1"/>
</dbReference>
<dbReference type="GO" id="GO:0016874">
    <property type="term" value="F:ligase activity"/>
    <property type="evidence" value="ECO:0007669"/>
    <property type="project" value="UniProtKB-KW"/>
</dbReference>
<evidence type="ECO:0000313" key="8">
    <source>
        <dbReference type="EMBL" id="EOQ89529.1"/>
    </source>
</evidence>
<dbReference type="PROSITE" id="PS50979">
    <property type="entry name" value="BC"/>
    <property type="match status" value="1"/>
</dbReference>
<dbReference type="FunFam" id="3.30.470.20:FF:000028">
    <property type="entry name" value="Methylcrotonoyl-CoA carboxylase subunit alpha, mitochondrial"/>
    <property type="match status" value="1"/>
</dbReference>
<dbReference type="SUPFAM" id="SSF56059">
    <property type="entry name" value="Glutathione synthetase ATP-binding domain-like"/>
    <property type="match status" value="1"/>
</dbReference>
<evidence type="ECO:0000313" key="9">
    <source>
        <dbReference type="Proteomes" id="UP000013996"/>
    </source>
</evidence>
<proteinExistence type="predicted"/>
<dbReference type="InterPro" id="IPR011764">
    <property type="entry name" value="Biotin_carboxylation_dom"/>
</dbReference>
<dbReference type="InterPro" id="IPR011761">
    <property type="entry name" value="ATP-grasp"/>
</dbReference>
<dbReference type="InterPro" id="IPR005479">
    <property type="entry name" value="CPAse_ATP-bd"/>
</dbReference>
<keyword evidence="4" id="KW-0092">Biotin</keyword>
<dbReference type="Gene3D" id="3.30.470.20">
    <property type="entry name" value="ATP-grasp fold, B domain"/>
    <property type="match status" value="1"/>
</dbReference>
<dbReference type="SMART" id="SM00878">
    <property type="entry name" value="Biotin_carb_C"/>
    <property type="match status" value="1"/>
</dbReference>
<protein>
    <submittedName>
        <fullName evidence="8">Putative acetyl-CoA carboxylase, biotin carboxylase subunit</fullName>
    </submittedName>
</protein>
<dbReference type="InterPro" id="IPR050856">
    <property type="entry name" value="Biotin_carboxylase_complex"/>
</dbReference>
<dbReference type="GO" id="GO:0005524">
    <property type="term" value="F:ATP binding"/>
    <property type="evidence" value="ECO:0007669"/>
    <property type="project" value="UniProtKB-UniRule"/>
</dbReference>
<evidence type="ECO:0000256" key="1">
    <source>
        <dbReference type="ARBA" id="ARBA00022598"/>
    </source>
</evidence>
<dbReference type="EMBL" id="AOGX02000015">
    <property type="protein sequence ID" value="EOQ89529.1"/>
    <property type="molecule type" value="Genomic_DNA"/>
</dbReference>
<dbReference type="FunFam" id="3.30.1490.20:FF:000003">
    <property type="entry name" value="acetyl-CoA carboxylase isoform X1"/>
    <property type="match status" value="1"/>
</dbReference>
<dbReference type="Pfam" id="PF02785">
    <property type="entry name" value="Biotin_carb_C"/>
    <property type="match status" value="1"/>
</dbReference>
<accession>A0A5E8HE55</accession>
<dbReference type="InterPro" id="IPR005481">
    <property type="entry name" value="BC-like_N"/>
</dbReference>
<dbReference type="Pfam" id="PF00289">
    <property type="entry name" value="Biotin_carb_N"/>
    <property type="match status" value="1"/>
</dbReference>
<dbReference type="InterPro" id="IPR005482">
    <property type="entry name" value="Biotin_COase_C"/>
</dbReference>
<dbReference type="Pfam" id="PF02786">
    <property type="entry name" value="CPSase_L_D2"/>
    <property type="match status" value="1"/>
</dbReference>
<dbReference type="GO" id="GO:0046872">
    <property type="term" value="F:metal ion binding"/>
    <property type="evidence" value="ECO:0007669"/>
    <property type="project" value="InterPro"/>
</dbReference>